<feature type="transmembrane region" description="Helical" evidence="2">
    <location>
        <begin position="152"/>
        <end position="169"/>
    </location>
</feature>
<evidence type="ECO:0000256" key="2">
    <source>
        <dbReference type="SAM" id="Phobius"/>
    </source>
</evidence>
<sequence>MATRTHYRTASVTAEHPSRPKRLSLASLTSLDTIGSYTGSRISTDSPILITTTVTTTTFTFPAPALPPFATSLGSDDALPCPRRGTPPVAPARTPEERAHRRSVLRKPRAELHAYLKIPVPLLRSAHPVIYTNNPIATSSIPLLHYVLNRSGTMYICFLALYAIYIALLSSQSHSQTFLIPSTTETGSATFVLLTFRRWIHSVHAGRMICTCIRFF</sequence>
<keyword evidence="4" id="KW-1185">Reference proteome</keyword>
<organism evidence="3 4">
    <name type="scientific">Mycena rosella</name>
    <name type="common">Pink bonnet</name>
    <name type="synonym">Agaricus rosellus</name>
    <dbReference type="NCBI Taxonomy" id="1033263"/>
    <lineage>
        <taxon>Eukaryota</taxon>
        <taxon>Fungi</taxon>
        <taxon>Dikarya</taxon>
        <taxon>Basidiomycota</taxon>
        <taxon>Agaricomycotina</taxon>
        <taxon>Agaricomycetes</taxon>
        <taxon>Agaricomycetidae</taxon>
        <taxon>Agaricales</taxon>
        <taxon>Marasmiineae</taxon>
        <taxon>Mycenaceae</taxon>
        <taxon>Mycena</taxon>
    </lineage>
</organism>
<keyword evidence="2" id="KW-0812">Transmembrane</keyword>
<reference evidence="3" key="1">
    <citation type="submission" date="2023-03" db="EMBL/GenBank/DDBJ databases">
        <title>Massive genome expansion in bonnet fungi (Mycena s.s.) driven by repeated elements and novel gene families across ecological guilds.</title>
        <authorList>
            <consortium name="Lawrence Berkeley National Laboratory"/>
            <person name="Harder C.B."/>
            <person name="Miyauchi S."/>
            <person name="Viragh M."/>
            <person name="Kuo A."/>
            <person name="Thoen E."/>
            <person name="Andreopoulos B."/>
            <person name="Lu D."/>
            <person name="Skrede I."/>
            <person name="Drula E."/>
            <person name="Henrissat B."/>
            <person name="Morin E."/>
            <person name="Kohler A."/>
            <person name="Barry K."/>
            <person name="LaButti K."/>
            <person name="Morin E."/>
            <person name="Salamov A."/>
            <person name="Lipzen A."/>
            <person name="Mereny Z."/>
            <person name="Hegedus B."/>
            <person name="Baldrian P."/>
            <person name="Stursova M."/>
            <person name="Weitz H."/>
            <person name="Taylor A."/>
            <person name="Grigoriev I.V."/>
            <person name="Nagy L.G."/>
            <person name="Martin F."/>
            <person name="Kauserud H."/>
        </authorList>
    </citation>
    <scope>NUCLEOTIDE SEQUENCE</scope>
    <source>
        <strain evidence="3">CBHHK067</strain>
    </source>
</reference>
<accession>A0AAD7GJK5</accession>
<evidence type="ECO:0000313" key="3">
    <source>
        <dbReference type="EMBL" id="KAJ7690987.1"/>
    </source>
</evidence>
<dbReference type="EMBL" id="JARKIE010000061">
    <property type="protein sequence ID" value="KAJ7690987.1"/>
    <property type="molecule type" value="Genomic_DNA"/>
</dbReference>
<feature type="region of interest" description="Disordered" evidence="1">
    <location>
        <begin position="80"/>
        <end position="102"/>
    </location>
</feature>
<gene>
    <name evidence="3" type="ORF">B0H17DRAFT_1201336</name>
</gene>
<evidence type="ECO:0000256" key="1">
    <source>
        <dbReference type="SAM" id="MobiDB-lite"/>
    </source>
</evidence>
<comment type="caution">
    <text evidence="3">The sequence shown here is derived from an EMBL/GenBank/DDBJ whole genome shotgun (WGS) entry which is preliminary data.</text>
</comment>
<dbReference type="AlphaFoldDB" id="A0AAD7GJK5"/>
<protein>
    <submittedName>
        <fullName evidence="3">Uncharacterized protein</fullName>
    </submittedName>
</protein>
<name>A0AAD7GJK5_MYCRO</name>
<keyword evidence="2" id="KW-1133">Transmembrane helix</keyword>
<keyword evidence="2" id="KW-0472">Membrane</keyword>
<evidence type="ECO:0000313" key="4">
    <source>
        <dbReference type="Proteomes" id="UP001221757"/>
    </source>
</evidence>
<proteinExistence type="predicted"/>
<dbReference type="Proteomes" id="UP001221757">
    <property type="component" value="Unassembled WGS sequence"/>
</dbReference>